<evidence type="ECO:0000256" key="3">
    <source>
        <dbReference type="ARBA" id="ARBA00022737"/>
    </source>
</evidence>
<evidence type="ECO:0000256" key="4">
    <source>
        <dbReference type="ARBA" id="ARBA00023315"/>
    </source>
</evidence>
<reference evidence="7" key="1">
    <citation type="journal article" date="2021" name="PeerJ">
        <title>Extensive microbial diversity within the chicken gut microbiome revealed by metagenomics and culture.</title>
        <authorList>
            <person name="Gilroy R."/>
            <person name="Ravi A."/>
            <person name="Getino M."/>
            <person name="Pursley I."/>
            <person name="Horton D.L."/>
            <person name="Alikhan N.F."/>
            <person name="Baker D."/>
            <person name="Gharbi K."/>
            <person name="Hall N."/>
            <person name="Watson M."/>
            <person name="Adriaenssens E.M."/>
            <person name="Foster-Nyarko E."/>
            <person name="Jarju S."/>
            <person name="Secka A."/>
            <person name="Antonio M."/>
            <person name="Oren A."/>
            <person name="Chaudhuri R.R."/>
            <person name="La Ragione R."/>
            <person name="Hildebrand F."/>
            <person name="Pallen M.J."/>
        </authorList>
    </citation>
    <scope>NUCLEOTIDE SEQUENCE</scope>
    <source>
        <strain evidence="7">CHK179-5677</strain>
    </source>
</reference>
<comment type="caution">
    <text evidence="7">The sequence shown here is derived from an EMBL/GenBank/DDBJ whole genome shotgun (WGS) entry which is preliminary data.</text>
</comment>
<dbReference type="CDD" id="cd03357">
    <property type="entry name" value="LbH_MAT_GAT"/>
    <property type="match status" value="1"/>
</dbReference>
<sequence length="193" mass="21016">MTEKEKMQCGQLYAADTDPELIADRAACKDKCWAYNQMRYTDWDGRNALLRELLGSTGERFCIEQPFWCDYGYGISIGENFYMNHGCVILDGGGVTFGDNVFIAPQCGFHTAGHPIDTEARNSGLEYARPIRVGNNVWIGAGVTVVPGVTIGDNVVIGAGSLVNHDIPSGVVAAGNPCRVIRPITEEDKKKPD</sequence>
<dbReference type="Pfam" id="PF00132">
    <property type="entry name" value="Hexapep"/>
    <property type="match status" value="1"/>
</dbReference>
<dbReference type="SUPFAM" id="SSF51161">
    <property type="entry name" value="Trimeric LpxA-like enzymes"/>
    <property type="match status" value="1"/>
</dbReference>
<accession>A0A921STH4</accession>
<organism evidence="7 8">
    <name type="scientific">Pseudoflavonifractor capillosus</name>
    <dbReference type="NCBI Taxonomy" id="106588"/>
    <lineage>
        <taxon>Bacteria</taxon>
        <taxon>Bacillati</taxon>
        <taxon>Bacillota</taxon>
        <taxon>Clostridia</taxon>
        <taxon>Eubacteriales</taxon>
        <taxon>Oscillospiraceae</taxon>
        <taxon>Pseudoflavonifractor</taxon>
    </lineage>
</organism>
<dbReference type="InterPro" id="IPR039369">
    <property type="entry name" value="LacA-like"/>
</dbReference>
<dbReference type="FunFam" id="2.160.10.10:FF:000008">
    <property type="entry name" value="Maltose O-acetyltransferase"/>
    <property type="match status" value="1"/>
</dbReference>
<dbReference type="EC" id="2.3.1.-" evidence="5"/>
<comment type="similarity">
    <text evidence="1 5">Belongs to the transferase hexapeptide repeat family.</text>
</comment>
<proteinExistence type="inferred from homology"/>
<dbReference type="InterPro" id="IPR024688">
    <property type="entry name" value="Mac_dom"/>
</dbReference>
<gene>
    <name evidence="7" type="ORF">K8V01_11725</name>
</gene>
<feature type="domain" description="Maltose/galactoside acetyltransferase" evidence="6">
    <location>
        <begin position="4"/>
        <end position="59"/>
    </location>
</feature>
<dbReference type="EMBL" id="DYUC01000115">
    <property type="protein sequence ID" value="HJG87666.1"/>
    <property type="molecule type" value="Genomic_DNA"/>
</dbReference>
<dbReference type="PANTHER" id="PTHR43017">
    <property type="entry name" value="GALACTOSIDE O-ACETYLTRANSFERASE"/>
    <property type="match status" value="1"/>
</dbReference>
<dbReference type="AlphaFoldDB" id="A0A921STH4"/>
<keyword evidence="4 5" id="KW-0012">Acyltransferase</keyword>
<evidence type="ECO:0000313" key="7">
    <source>
        <dbReference type="EMBL" id="HJG87666.1"/>
    </source>
</evidence>
<evidence type="ECO:0000256" key="1">
    <source>
        <dbReference type="ARBA" id="ARBA00007274"/>
    </source>
</evidence>
<protein>
    <recommendedName>
        <fullName evidence="5">Acetyltransferase</fullName>
        <ecNumber evidence="5">2.3.1.-</ecNumber>
    </recommendedName>
</protein>
<dbReference type="PROSITE" id="PS00101">
    <property type="entry name" value="HEXAPEP_TRANSFERASES"/>
    <property type="match status" value="1"/>
</dbReference>
<keyword evidence="2 5" id="KW-0808">Transferase</keyword>
<dbReference type="Pfam" id="PF12464">
    <property type="entry name" value="Mac"/>
    <property type="match status" value="1"/>
</dbReference>
<evidence type="ECO:0000256" key="5">
    <source>
        <dbReference type="RuleBase" id="RU367021"/>
    </source>
</evidence>
<dbReference type="InterPro" id="IPR018357">
    <property type="entry name" value="Hexapep_transf_CS"/>
</dbReference>
<dbReference type="RefSeq" id="WP_295369043.1">
    <property type="nucleotide sequence ID" value="NZ_DYUC01000115.1"/>
</dbReference>
<reference evidence="7" key="2">
    <citation type="submission" date="2021-09" db="EMBL/GenBank/DDBJ databases">
        <authorList>
            <person name="Gilroy R."/>
        </authorList>
    </citation>
    <scope>NUCLEOTIDE SEQUENCE</scope>
    <source>
        <strain evidence="7">CHK179-5677</strain>
    </source>
</reference>
<evidence type="ECO:0000259" key="6">
    <source>
        <dbReference type="SMART" id="SM01266"/>
    </source>
</evidence>
<evidence type="ECO:0000313" key="8">
    <source>
        <dbReference type="Proteomes" id="UP000760668"/>
    </source>
</evidence>
<dbReference type="InterPro" id="IPR001451">
    <property type="entry name" value="Hexapep"/>
</dbReference>
<evidence type="ECO:0000256" key="2">
    <source>
        <dbReference type="ARBA" id="ARBA00022679"/>
    </source>
</evidence>
<dbReference type="Proteomes" id="UP000760668">
    <property type="component" value="Unassembled WGS sequence"/>
</dbReference>
<dbReference type="GO" id="GO:0008870">
    <property type="term" value="F:galactoside O-acetyltransferase activity"/>
    <property type="evidence" value="ECO:0007669"/>
    <property type="project" value="TreeGrafter"/>
</dbReference>
<name>A0A921STH4_9FIRM</name>
<dbReference type="SMART" id="SM01266">
    <property type="entry name" value="Mac"/>
    <property type="match status" value="1"/>
</dbReference>
<dbReference type="Gene3D" id="2.160.10.10">
    <property type="entry name" value="Hexapeptide repeat proteins"/>
    <property type="match status" value="1"/>
</dbReference>
<keyword evidence="3" id="KW-0677">Repeat</keyword>
<dbReference type="InterPro" id="IPR011004">
    <property type="entry name" value="Trimer_LpxA-like_sf"/>
</dbReference>
<dbReference type="PANTHER" id="PTHR43017:SF1">
    <property type="entry name" value="ACETYLTRANSFERASE YJL218W-RELATED"/>
    <property type="match status" value="1"/>
</dbReference>